<dbReference type="Gene3D" id="1.10.357.10">
    <property type="entry name" value="Tetracycline Repressor, domain 2"/>
    <property type="match status" value="1"/>
</dbReference>
<protein>
    <submittedName>
        <fullName evidence="2">TetR family transcriptional regulator</fullName>
    </submittedName>
</protein>
<accession>A0A5P8Q475</accession>
<keyword evidence="1" id="KW-0238">DNA-binding</keyword>
<organism evidence="2 3">
    <name type="scientific">Schleiferilactobacillus harbinensis</name>
    <dbReference type="NCBI Taxonomy" id="304207"/>
    <lineage>
        <taxon>Bacteria</taxon>
        <taxon>Bacillati</taxon>
        <taxon>Bacillota</taxon>
        <taxon>Bacilli</taxon>
        <taxon>Lactobacillales</taxon>
        <taxon>Lactobacillaceae</taxon>
        <taxon>Schleiferilactobacillus</taxon>
    </lineage>
</organism>
<dbReference type="InterPro" id="IPR050624">
    <property type="entry name" value="HTH-type_Tx_Regulator"/>
</dbReference>
<dbReference type="PANTHER" id="PTHR43479">
    <property type="entry name" value="ACREF/ENVCD OPERON REPRESSOR-RELATED"/>
    <property type="match status" value="1"/>
</dbReference>
<dbReference type="AlphaFoldDB" id="A0A5P8Q475"/>
<evidence type="ECO:0000256" key="1">
    <source>
        <dbReference type="ARBA" id="ARBA00023125"/>
    </source>
</evidence>
<dbReference type="InterPro" id="IPR009057">
    <property type="entry name" value="Homeodomain-like_sf"/>
</dbReference>
<dbReference type="SUPFAM" id="SSF46689">
    <property type="entry name" value="Homeodomain-like"/>
    <property type="match status" value="1"/>
</dbReference>
<proteinExistence type="predicted"/>
<dbReference type="GO" id="GO:0003677">
    <property type="term" value="F:DNA binding"/>
    <property type="evidence" value="ECO:0007669"/>
    <property type="project" value="UniProtKB-UniRule"/>
</dbReference>
<dbReference type="Proteomes" id="UP000326779">
    <property type="component" value="Chromosome"/>
</dbReference>
<evidence type="ECO:0000313" key="3">
    <source>
        <dbReference type="Proteomes" id="UP000326779"/>
    </source>
</evidence>
<dbReference type="KEGG" id="lhb:D1010_04810"/>
<sequence>MLLLLIIDHCIMSPEVIIMTTHAKVTKTQQKIKEAFIYLIHTKGFERLTISDITKYAHINRSTFYAHYQDKFDLIQFFEQKSIQALQDIITNRLAAAMVSPENGPETMVTYDAIRKMLHYIGDNFDLLRALIGPGGDPHFVDEMKKILRSIIDADLYQVKGNTKMTTVIPDNYAHEIVVGDIANIVTFWLSQDNPESPDEVADIIMKTRFMSPYELLGIAETNGSAR</sequence>
<reference evidence="2 3" key="1">
    <citation type="submission" date="2019-10" db="EMBL/GenBank/DDBJ databases">
        <title>The completed genome of Lactobacillus harbinensis M1.</title>
        <authorList>
            <person name="Zheng Y."/>
        </authorList>
    </citation>
    <scope>NUCLEOTIDE SEQUENCE [LARGE SCALE GENOMIC DNA]</scope>
    <source>
        <strain evidence="2 3">M1</strain>
    </source>
</reference>
<dbReference type="PANTHER" id="PTHR43479:SF7">
    <property type="entry name" value="TETR-FAMILY TRANSCRIPTIONAL REGULATOR"/>
    <property type="match status" value="1"/>
</dbReference>
<dbReference type="InterPro" id="IPR001647">
    <property type="entry name" value="HTH_TetR"/>
</dbReference>
<name>A0A5P8Q475_9LACO</name>
<dbReference type="EMBL" id="CP045143">
    <property type="protein sequence ID" value="QFR22815.1"/>
    <property type="molecule type" value="Genomic_DNA"/>
</dbReference>
<dbReference type="InterPro" id="IPR039532">
    <property type="entry name" value="TetR_C_Firmicutes"/>
</dbReference>
<evidence type="ECO:0000313" key="2">
    <source>
        <dbReference type="EMBL" id="QFR22815.1"/>
    </source>
</evidence>
<dbReference type="Pfam" id="PF14278">
    <property type="entry name" value="TetR_C_8"/>
    <property type="match status" value="1"/>
</dbReference>
<dbReference type="PROSITE" id="PS50977">
    <property type="entry name" value="HTH_TETR_2"/>
    <property type="match status" value="1"/>
</dbReference>
<dbReference type="Pfam" id="PF00440">
    <property type="entry name" value="TetR_N"/>
    <property type="match status" value="1"/>
</dbReference>
<gene>
    <name evidence="2" type="ORF">D1010_04810</name>
</gene>
<dbReference type="RefSeq" id="WP_051225096.1">
    <property type="nucleotide sequence ID" value="NZ_CP045143.1"/>
</dbReference>